<gene>
    <name evidence="1" type="ORF">DYBT9623_04193</name>
</gene>
<reference evidence="1 2" key="1">
    <citation type="submission" date="2021-04" db="EMBL/GenBank/DDBJ databases">
        <authorList>
            <person name="Rodrigo-Torres L."/>
            <person name="Arahal R. D."/>
            <person name="Lucena T."/>
        </authorList>
    </citation>
    <scope>NUCLEOTIDE SEQUENCE [LARGE SCALE GENOMIC DNA]</scope>
    <source>
        <strain evidence="1 2">CECT 9623</strain>
    </source>
</reference>
<dbReference type="RefSeq" id="WP_215235473.1">
    <property type="nucleotide sequence ID" value="NZ_CAJRAU010000006.1"/>
</dbReference>
<dbReference type="EMBL" id="CAJRAU010000006">
    <property type="protein sequence ID" value="CAG5072556.1"/>
    <property type="molecule type" value="Genomic_DNA"/>
</dbReference>
<sequence>MKRIHIEKYSKNKKLSIYTVRYDDCVENQTDRFLDKYLRLGFEEDIMMIKSWLRNLENRGAKEHYLRHEKRANAGPIRFSKLRIYCIRCHENLIILDGGGEKKGQKTQDGAETNAAMELMNAVDIAFVEKIKDRDIVYSFDKMDLSGELFVDIT</sequence>
<organism evidence="1 2">
    <name type="scientific">Dyadobacter linearis</name>
    <dbReference type="NCBI Taxonomy" id="2823330"/>
    <lineage>
        <taxon>Bacteria</taxon>
        <taxon>Pseudomonadati</taxon>
        <taxon>Bacteroidota</taxon>
        <taxon>Cytophagia</taxon>
        <taxon>Cytophagales</taxon>
        <taxon>Spirosomataceae</taxon>
        <taxon>Dyadobacter</taxon>
    </lineage>
</organism>
<evidence type="ECO:0000313" key="1">
    <source>
        <dbReference type="EMBL" id="CAG5072556.1"/>
    </source>
</evidence>
<evidence type="ECO:0000313" key="2">
    <source>
        <dbReference type="Proteomes" id="UP000679725"/>
    </source>
</evidence>
<protein>
    <submittedName>
        <fullName evidence="1">Uncharacterized protein</fullName>
    </submittedName>
</protein>
<keyword evidence="2" id="KW-1185">Reference proteome</keyword>
<dbReference type="Proteomes" id="UP000679725">
    <property type="component" value="Unassembled WGS sequence"/>
</dbReference>
<proteinExistence type="predicted"/>
<name>A0ABM8UV90_9BACT</name>
<comment type="caution">
    <text evidence="1">The sequence shown here is derived from an EMBL/GenBank/DDBJ whole genome shotgun (WGS) entry which is preliminary data.</text>
</comment>
<accession>A0ABM8UV90</accession>